<dbReference type="RefSeq" id="WP_151135999.1">
    <property type="nucleotide sequence ID" value="NZ_VZUS01000001.1"/>
</dbReference>
<accession>A0A643JV74</accession>
<protein>
    <submittedName>
        <fullName evidence="2">Uncharacterized protein</fullName>
    </submittedName>
</protein>
<organism evidence="2">
    <name type="scientific">Haloferax sp. CBA1149</name>
    <dbReference type="NCBI Taxonomy" id="2650753"/>
    <lineage>
        <taxon>Archaea</taxon>
        <taxon>Methanobacteriati</taxon>
        <taxon>Methanobacteriota</taxon>
        <taxon>Stenosarchaea group</taxon>
        <taxon>Halobacteria</taxon>
        <taxon>Halobacteriales</taxon>
        <taxon>Haloferacaceae</taxon>
        <taxon>Haloferax</taxon>
    </lineage>
</organism>
<keyword evidence="1" id="KW-0812">Transmembrane</keyword>
<evidence type="ECO:0000256" key="1">
    <source>
        <dbReference type="SAM" id="Phobius"/>
    </source>
</evidence>
<proteinExistence type="predicted"/>
<keyword evidence="1" id="KW-1133">Transmembrane helix</keyword>
<dbReference type="AlphaFoldDB" id="A0A643JV74"/>
<reference evidence="2" key="1">
    <citation type="submission" date="2019-09" db="EMBL/GenBank/DDBJ databases">
        <title>Genomic analysis of Haloferax sp. CBA1149.</title>
        <authorList>
            <person name="Roh S.W."/>
        </authorList>
    </citation>
    <scope>NUCLEOTIDE SEQUENCE</scope>
    <source>
        <strain evidence="2">CBA1149</strain>
    </source>
</reference>
<dbReference type="EMBL" id="VZUS01000001">
    <property type="protein sequence ID" value="KAB1187393.1"/>
    <property type="molecule type" value="Genomic_DNA"/>
</dbReference>
<feature type="transmembrane region" description="Helical" evidence="1">
    <location>
        <begin position="34"/>
        <end position="55"/>
    </location>
</feature>
<evidence type="ECO:0000313" key="2">
    <source>
        <dbReference type="EMBL" id="KAB1187393.1"/>
    </source>
</evidence>
<comment type="caution">
    <text evidence="2">The sequence shown here is derived from an EMBL/GenBank/DDBJ whole genome shotgun (WGS) entry which is preliminary data.</text>
</comment>
<sequence>MPTLTDFVIALLQSVVELVVNFADVALSDPLSPIIILVGNLFILAAVGAFAYVVLGALAAELGIGVTPGSRGEPSQRE</sequence>
<gene>
    <name evidence="2" type="ORF">Hfx1149_04855</name>
</gene>
<keyword evidence="1" id="KW-0472">Membrane</keyword>
<dbReference type="Pfam" id="PF26067">
    <property type="entry name" value="DUF8024"/>
    <property type="match status" value="1"/>
</dbReference>
<name>A0A643JV74_9EURY</name>
<dbReference type="InterPro" id="IPR058337">
    <property type="entry name" value="DUF8024"/>
</dbReference>